<reference evidence="3 4" key="1">
    <citation type="submission" date="2013-07" db="EMBL/GenBank/DDBJ databases">
        <title>Completed genome of Sphingomonas sanxanigenens NX02.</title>
        <authorList>
            <person name="Ma T."/>
            <person name="Huang H."/>
            <person name="Wu M."/>
            <person name="Li X."/>
            <person name="Li G."/>
        </authorList>
    </citation>
    <scope>NUCLEOTIDE SEQUENCE [LARGE SCALE GENOMIC DNA]</scope>
    <source>
        <strain evidence="3 4">NX02</strain>
    </source>
</reference>
<keyword evidence="2" id="KW-1133">Transmembrane helix</keyword>
<organism evidence="3 4">
    <name type="scientific">Sphingomonas sanxanigenens DSM 19645 = NX02</name>
    <dbReference type="NCBI Taxonomy" id="1123269"/>
    <lineage>
        <taxon>Bacteria</taxon>
        <taxon>Pseudomonadati</taxon>
        <taxon>Pseudomonadota</taxon>
        <taxon>Alphaproteobacteria</taxon>
        <taxon>Sphingomonadales</taxon>
        <taxon>Sphingomonadaceae</taxon>
        <taxon>Sphingomonas</taxon>
    </lineage>
</organism>
<dbReference type="KEGG" id="ssan:NX02_04540"/>
<evidence type="ECO:0000256" key="1">
    <source>
        <dbReference type="SAM" id="MobiDB-lite"/>
    </source>
</evidence>
<evidence type="ECO:0000313" key="4">
    <source>
        <dbReference type="Proteomes" id="UP000018851"/>
    </source>
</evidence>
<feature type="region of interest" description="Disordered" evidence="1">
    <location>
        <begin position="70"/>
        <end position="91"/>
    </location>
</feature>
<name>W0A843_9SPHN</name>
<dbReference type="RefSeq" id="WP_025290953.1">
    <property type="nucleotide sequence ID" value="NZ_CP006644.1"/>
</dbReference>
<keyword evidence="2" id="KW-0812">Transmembrane</keyword>
<keyword evidence="4" id="KW-1185">Reference proteome</keyword>
<sequence>MIPAILASSAAQTGWSVFKRFWWAIPMLALFVALLVTRGTLAGVKAERDAEKAAHTQTVVNYRRAAAEAEASDQANARRVETQQKEITDAVSTDYQSQLAAVRARYERLQSASRPDPGGRASPSVPGVPPTAGGSDAAAPQAGLPAADALTATEQALQLQALQEWARRQAAVDVNGER</sequence>
<dbReference type="Proteomes" id="UP000018851">
    <property type="component" value="Chromosome"/>
</dbReference>
<protein>
    <submittedName>
        <fullName evidence="3">Uncharacterized protein</fullName>
    </submittedName>
</protein>
<feature type="compositionally biased region" description="Low complexity" evidence="1">
    <location>
        <begin position="136"/>
        <end position="146"/>
    </location>
</feature>
<dbReference type="EMBL" id="CP006644">
    <property type="protein sequence ID" value="AHE52652.1"/>
    <property type="molecule type" value="Genomic_DNA"/>
</dbReference>
<dbReference type="OrthoDB" id="7586071at2"/>
<dbReference type="AlphaFoldDB" id="W0A843"/>
<dbReference type="eggNOG" id="ENOG502ZZ8C">
    <property type="taxonomic scope" value="Bacteria"/>
</dbReference>
<feature type="transmembrane region" description="Helical" evidence="2">
    <location>
        <begin position="21"/>
        <end position="41"/>
    </location>
</feature>
<proteinExistence type="predicted"/>
<feature type="region of interest" description="Disordered" evidence="1">
    <location>
        <begin position="107"/>
        <end position="146"/>
    </location>
</feature>
<accession>W0A843</accession>
<dbReference type="HOGENOM" id="CLU_1509654_0_0_5"/>
<gene>
    <name evidence="3" type="ORF">NX02_04540</name>
</gene>
<dbReference type="STRING" id="1123269.NX02_04540"/>
<evidence type="ECO:0000256" key="2">
    <source>
        <dbReference type="SAM" id="Phobius"/>
    </source>
</evidence>
<keyword evidence="2" id="KW-0472">Membrane</keyword>
<evidence type="ECO:0000313" key="3">
    <source>
        <dbReference type="EMBL" id="AHE52652.1"/>
    </source>
</evidence>
<feature type="compositionally biased region" description="Basic and acidic residues" evidence="1">
    <location>
        <begin position="76"/>
        <end position="88"/>
    </location>
</feature>
<dbReference type="PATRIC" id="fig|1123269.5.peg.883"/>